<dbReference type="RefSeq" id="WP_105787728.1">
    <property type="nucleotide sequence ID" value="NZ_CADERF010000018.1"/>
</dbReference>
<reference evidence="2" key="1">
    <citation type="submission" date="2021-04" db="EMBL/GenBank/DDBJ databases">
        <title>A collection of bacterial strains from the Burkholderia cepacia Research Laboratory and Repository.</title>
        <authorList>
            <person name="Lipuma J."/>
            <person name="Spilker T."/>
        </authorList>
    </citation>
    <scope>NUCLEOTIDE SEQUENCE</scope>
    <source>
        <strain evidence="2">AU36012</strain>
    </source>
</reference>
<organism evidence="2 3">
    <name type="scientific">Burkholderia ambifaria</name>
    <dbReference type="NCBI Taxonomy" id="152480"/>
    <lineage>
        <taxon>Bacteria</taxon>
        <taxon>Pseudomonadati</taxon>
        <taxon>Pseudomonadota</taxon>
        <taxon>Betaproteobacteria</taxon>
        <taxon>Burkholderiales</taxon>
        <taxon>Burkholderiaceae</taxon>
        <taxon>Burkholderia</taxon>
        <taxon>Burkholderia cepacia complex</taxon>
    </lineage>
</organism>
<accession>A0AA41E9B6</accession>
<keyword evidence="1" id="KW-0472">Membrane</keyword>
<name>A0AA41E9B6_9BURK</name>
<evidence type="ECO:0000313" key="3">
    <source>
        <dbReference type="Proteomes" id="UP000682266"/>
    </source>
</evidence>
<sequence>MKTLRILTGTHAGIQAQLTPGRYRLGKDDDTDICITDWDDDEIVVEIDEAGTVRAQRMSERVEPASDSDASTGGPVVVLIPDFVPFPFGTTVLCFGNEGATWPPDIQLLASMYNGDRAARASAHADAGTAAPERTRRIARALGTLAMAVAFLTVGATLVYARLRQPAVDATAPRSSAALVQEIATALRAAKLTDLRAQDHGGKVVVDGMVATAADDVAARTLLARVGGTVARAYDVAQSDVASIQDSLGIDGLQVSYAGGGVFSIRGAVPSLTEFRDSLNRVRSDLDSNVKRIDVDVKEAPSTVPSMVYTSMMAVGDTRYVQTPDGVKHLFPAAPPDLGDGANVMHESVTPVRAQVR</sequence>
<proteinExistence type="predicted"/>
<gene>
    <name evidence="2" type="ORF">KDW93_17680</name>
</gene>
<dbReference type="AlphaFoldDB" id="A0AA41E9B6"/>
<keyword evidence="1" id="KW-0812">Transmembrane</keyword>
<evidence type="ECO:0000256" key="1">
    <source>
        <dbReference type="SAM" id="Phobius"/>
    </source>
</evidence>
<feature type="transmembrane region" description="Helical" evidence="1">
    <location>
        <begin position="141"/>
        <end position="161"/>
    </location>
</feature>
<keyword evidence="1" id="KW-1133">Transmembrane helix</keyword>
<dbReference type="EMBL" id="JAGSVG010000015">
    <property type="protein sequence ID" value="MBR8130774.1"/>
    <property type="molecule type" value="Genomic_DNA"/>
</dbReference>
<dbReference type="InterPro" id="IPR048200">
    <property type="entry name" value="HrpD5-like"/>
</dbReference>
<evidence type="ECO:0000313" key="2">
    <source>
        <dbReference type="EMBL" id="MBR8130774.1"/>
    </source>
</evidence>
<comment type="caution">
    <text evidence="2">The sequence shown here is derived from an EMBL/GenBank/DDBJ whole genome shotgun (WGS) entry which is preliminary data.</text>
</comment>
<dbReference type="NCBIfam" id="NF041525">
    <property type="entry name" value="HrpD5"/>
    <property type="match status" value="1"/>
</dbReference>
<protein>
    <submittedName>
        <fullName evidence="2">Type III secretion system protein</fullName>
    </submittedName>
</protein>
<dbReference type="Proteomes" id="UP000682266">
    <property type="component" value="Unassembled WGS sequence"/>
</dbReference>